<evidence type="ECO:0000256" key="10">
    <source>
        <dbReference type="ARBA" id="ARBA00023004"/>
    </source>
</evidence>
<dbReference type="PRINTS" id="PR00385">
    <property type="entry name" value="P450"/>
</dbReference>
<dbReference type="CDD" id="cd11060">
    <property type="entry name" value="CYP57A1-like"/>
    <property type="match status" value="1"/>
</dbReference>
<dbReference type="PANTHER" id="PTHR24305">
    <property type="entry name" value="CYTOCHROME P450"/>
    <property type="match status" value="1"/>
</dbReference>
<evidence type="ECO:0000256" key="7">
    <source>
        <dbReference type="ARBA" id="ARBA00022723"/>
    </source>
</evidence>
<protein>
    <recommendedName>
        <fullName evidence="14">Cytochrome P450 monooxygenase ABA1</fullName>
    </recommendedName>
    <alternativeName>
        <fullName evidence="15">Abscisic acid biosynthesis protein 1</fullName>
    </alternativeName>
    <alternativeName>
        <fullName evidence="13">Cytochrome P450 monooxygenase aba1</fullName>
    </alternativeName>
</protein>
<evidence type="ECO:0000256" key="4">
    <source>
        <dbReference type="ARBA" id="ARBA00010617"/>
    </source>
</evidence>
<dbReference type="InterPro" id="IPR002401">
    <property type="entry name" value="Cyt_P450_E_grp-I"/>
</dbReference>
<dbReference type="FunFam" id="1.10.630.10:FF:000076">
    <property type="entry name" value="Cytochrome P450 monooxygenase"/>
    <property type="match status" value="1"/>
</dbReference>
<dbReference type="GO" id="GO:0016020">
    <property type="term" value="C:membrane"/>
    <property type="evidence" value="ECO:0007669"/>
    <property type="project" value="UniProtKB-SubCell"/>
</dbReference>
<dbReference type="GO" id="GO:0004497">
    <property type="term" value="F:monooxygenase activity"/>
    <property type="evidence" value="ECO:0007669"/>
    <property type="project" value="UniProtKB-KW"/>
</dbReference>
<dbReference type="PANTHER" id="PTHR24305:SF77">
    <property type="entry name" value="CYTOCHROME P450 MONOOXYGENASE"/>
    <property type="match status" value="1"/>
</dbReference>
<evidence type="ECO:0000256" key="15">
    <source>
        <dbReference type="ARBA" id="ARBA00079990"/>
    </source>
</evidence>
<keyword evidence="12" id="KW-0503">Monooxygenase</keyword>
<keyword evidence="6 17" id="KW-0812">Transmembrane</keyword>
<keyword evidence="19" id="KW-1185">Reference proteome</keyword>
<accession>A0AA38VIB8</accession>
<evidence type="ECO:0000256" key="2">
    <source>
        <dbReference type="ARBA" id="ARBA00004167"/>
    </source>
</evidence>
<dbReference type="GO" id="GO:0020037">
    <property type="term" value="F:heme binding"/>
    <property type="evidence" value="ECO:0007669"/>
    <property type="project" value="InterPro"/>
</dbReference>
<keyword evidence="11" id="KW-0843">Virulence</keyword>
<sequence length="500" mass="56581">MVLTTGVSLAAGLAALVLYYVVSSILAWRRLRDFKGPWLASFSYLWMARTSTSGHMWSIYRDVSAKYGPVARIGPNELVTDDPDIIRRLSSTRSQYRRSSWYDPNRLDPYEHSMFSLRDNAAHDKLKSQTAPGYSGKENPFLEAEVDYVIDEMVQKIRSKYVAGPGKLVPLDLAKMCQYFTLDSIGKVAFGQEFGFLGQERDVNHYLQTIEDIAPVMQMCGEIPSLASIVASPLVLRLAGPKVTDTKGLGRLMKVARDIVAKRFGPDAKEQRDMLGAFVRNGLTQRECETEALFQMIAGSDTTATAIRATLLYVMTTPRVYEALWREIDEAVKDSKISSPIKSVEGEALPYLQAVIFEGLRIHPPFVGLPMKEVPPQGDTLLGQFVPGGTRIAPSNWSLTRNKRIFGEDSELFRPERWVEASDETREEMRRTVELIFGYGRWACAGKSLAFLELNKVFVELLRNFDFQLVYPTRPWTSINHNLFLQKDMWVSVTERQRTS</sequence>
<evidence type="ECO:0000256" key="5">
    <source>
        <dbReference type="ARBA" id="ARBA00022617"/>
    </source>
</evidence>
<dbReference type="InterPro" id="IPR001128">
    <property type="entry name" value="Cyt_P450"/>
</dbReference>
<feature type="transmembrane region" description="Helical" evidence="17">
    <location>
        <begin position="6"/>
        <end position="28"/>
    </location>
</feature>
<dbReference type="AlphaFoldDB" id="A0AA38VIB8"/>
<evidence type="ECO:0000256" key="14">
    <source>
        <dbReference type="ARBA" id="ARBA00068222"/>
    </source>
</evidence>
<keyword evidence="10 16" id="KW-0408">Iron</keyword>
<evidence type="ECO:0000256" key="6">
    <source>
        <dbReference type="ARBA" id="ARBA00022692"/>
    </source>
</evidence>
<evidence type="ECO:0000256" key="16">
    <source>
        <dbReference type="PIRSR" id="PIRSR602401-1"/>
    </source>
</evidence>
<gene>
    <name evidence="18" type="ORF">NKR23_g6084</name>
</gene>
<keyword evidence="9" id="KW-0560">Oxidoreductase</keyword>
<evidence type="ECO:0000256" key="1">
    <source>
        <dbReference type="ARBA" id="ARBA00001971"/>
    </source>
</evidence>
<dbReference type="InterPro" id="IPR036396">
    <property type="entry name" value="Cyt_P450_sf"/>
</dbReference>
<comment type="subcellular location">
    <subcellularLocation>
        <location evidence="2">Membrane</location>
        <topology evidence="2">Single-pass membrane protein</topology>
    </subcellularLocation>
</comment>
<dbReference type="Pfam" id="PF00067">
    <property type="entry name" value="p450"/>
    <property type="match status" value="1"/>
</dbReference>
<evidence type="ECO:0000256" key="11">
    <source>
        <dbReference type="ARBA" id="ARBA00023026"/>
    </source>
</evidence>
<proteinExistence type="inferred from homology"/>
<keyword evidence="8 17" id="KW-1133">Transmembrane helix</keyword>
<dbReference type="Proteomes" id="UP001174694">
    <property type="component" value="Unassembled WGS sequence"/>
</dbReference>
<reference evidence="18" key="1">
    <citation type="submission" date="2022-07" db="EMBL/GenBank/DDBJ databases">
        <title>Fungi with potential for degradation of polypropylene.</title>
        <authorList>
            <person name="Gostincar C."/>
        </authorList>
    </citation>
    <scope>NUCLEOTIDE SEQUENCE</scope>
    <source>
        <strain evidence="18">EXF-13308</strain>
    </source>
</reference>
<dbReference type="Gene3D" id="1.10.630.10">
    <property type="entry name" value="Cytochrome P450"/>
    <property type="match status" value="1"/>
</dbReference>
<dbReference type="InterPro" id="IPR050121">
    <property type="entry name" value="Cytochrome_P450_monoxygenase"/>
</dbReference>
<dbReference type="PRINTS" id="PR00463">
    <property type="entry name" value="EP450I"/>
</dbReference>
<organism evidence="18 19">
    <name type="scientific">Pleurostoma richardsiae</name>
    <dbReference type="NCBI Taxonomy" id="41990"/>
    <lineage>
        <taxon>Eukaryota</taxon>
        <taxon>Fungi</taxon>
        <taxon>Dikarya</taxon>
        <taxon>Ascomycota</taxon>
        <taxon>Pezizomycotina</taxon>
        <taxon>Sordariomycetes</taxon>
        <taxon>Sordariomycetidae</taxon>
        <taxon>Calosphaeriales</taxon>
        <taxon>Pleurostomataceae</taxon>
        <taxon>Pleurostoma</taxon>
    </lineage>
</organism>
<evidence type="ECO:0000313" key="18">
    <source>
        <dbReference type="EMBL" id="KAJ9144220.1"/>
    </source>
</evidence>
<evidence type="ECO:0000256" key="13">
    <source>
        <dbReference type="ARBA" id="ARBA00067672"/>
    </source>
</evidence>
<evidence type="ECO:0000256" key="8">
    <source>
        <dbReference type="ARBA" id="ARBA00022989"/>
    </source>
</evidence>
<keyword evidence="7 16" id="KW-0479">Metal-binding</keyword>
<evidence type="ECO:0000313" key="19">
    <source>
        <dbReference type="Proteomes" id="UP001174694"/>
    </source>
</evidence>
<feature type="binding site" description="axial binding residue" evidence="16">
    <location>
        <position position="444"/>
    </location>
    <ligand>
        <name>heme</name>
        <dbReference type="ChEBI" id="CHEBI:30413"/>
    </ligand>
    <ligandPart>
        <name>Fe</name>
        <dbReference type="ChEBI" id="CHEBI:18248"/>
    </ligandPart>
</feature>
<evidence type="ECO:0000256" key="3">
    <source>
        <dbReference type="ARBA" id="ARBA00004972"/>
    </source>
</evidence>
<keyword evidence="5 16" id="KW-0349">Heme</keyword>
<evidence type="ECO:0000256" key="12">
    <source>
        <dbReference type="ARBA" id="ARBA00023033"/>
    </source>
</evidence>
<comment type="pathway">
    <text evidence="3">Hormone biosynthesis.</text>
</comment>
<dbReference type="GO" id="GO:0016705">
    <property type="term" value="F:oxidoreductase activity, acting on paired donors, with incorporation or reduction of molecular oxygen"/>
    <property type="evidence" value="ECO:0007669"/>
    <property type="project" value="InterPro"/>
</dbReference>
<comment type="cofactor">
    <cofactor evidence="1 16">
        <name>heme</name>
        <dbReference type="ChEBI" id="CHEBI:30413"/>
    </cofactor>
</comment>
<evidence type="ECO:0000256" key="9">
    <source>
        <dbReference type="ARBA" id="ARBA00023002"/>
    </source>
</evidence>
<comment type="similarity">
    <text evidence="4">Belongs to the cytochrome P450 family.</text>
</comment>
<comment type="caution">
    <text evidence="18">The sequence shown here is derived from an EMBL/GenBank/DDBJ whole genome shotgun (WGS) entry which is preliminary data.</text>
</comment>
<evidence type="ECO:0000256" key="17">
    <source>
        <dbReference type="SAM" id="Phobius"/>
    </source>
</evidence>
<dbReference type="GO" id="GO:0005506">
    <property type="term" value="F:iron ion binding"/>
    <property type="evidence" value="ECO:0007669"/>
    <property type="project" value="InterPro"/>
</dbReference>
<dbReference type="EMBL" id="JANBVO010000017">
    <property type="protein sequence ID" value="KAJ9144220.1"/>
    <property type="molecule type" value="Genomic_DNA"/>
</dbReference>
<keyword evidence="17" id="KW-0472">Membrane</keyword>
<dbReference type="SUPFAM" id="SSF48264">
    <property type="entry name" value="Cytochrome P450"/>
    <property type="match status" value="1"/>
</dbReference>
<name>A0AA38VIB8_9PEZI</name>